<evidence type="ECO:0000313" key="11">
    <source>
        <dbReference type="Proteomes" id="UP001172102"/>
    </source>
</evidence>
<comment type="subcellular location">
    <subcellularLocation>
        <location evidence="1">Nucleus</location>
    </subcellularLocation>
</comment>
<keyword evidence="5 8" id="KW-0949">S-adenosyl-L-methionine</keyword>
<dbReference type="PRINTS" id="PR00105">
    <property type="entry name" value="C5METTRFRASE"/>
</dbReference>
<evidence type="ECO:0000259" key="9">
    <source>
        <dbReference type="PROSITE" id="PS51038"/>
    </source>
</evidence>
<dbReference type="SUPFAM" id="SSF53335">
    <property type="entry name" value="S-adenosyl-L-methionine-dependent methyltransferases"/>
    <property type="match status" value="1"/>
</dbReference>
<evidence type="ECO:0000256" key="6">
    <source>
        <dbReference type="ARBA" id="ARBA00023125"/>
    </source>
</evidence>
<dbReference type="InterPro" id="IPR018117">
    <property type="entry name" value="C5_DNA_meth_AS"/>
</dbReference>
<keyword evidence="11" id="KW-1185">Reference proteome</keyword>
<dbReference type="Gene3D" id="3.40.50.150">
    <property type="entry name" value="Vaccinia Virus protein VP39"/>
    <property type="match status" value="1"/>
</dbReference>
<dbReference type="GO" id="GO:0003682">
    <property type="term" value="F:chromatin binding"/>
    <property type="evidence" value="ECO:0007669"/>
    <property type="project" value="InterPro"/>
</dbReference>
<dbReference type="GO" id="GO:0003677">
    <property type="term" value="F:DNA binding"/>
    <property type="evidence" value="ECO:0007669"/>
    <property type="project" value="UniProtKB-KW"/>
</dbReference>
<organism evidence="10 11">
    <name type="scientific">Lasiosphaeris hirsuta</name>
    <dbReference type="NCBI Taxonomy" id="260670"/>
    <lineage>
        <taxon>Eukaryota</taxon>
        <taxon>Fungi</taxon>
        <taxon>Dikarya</taxon>
        <taxon>Ascomycota</taxon>
        <taxon>Pezizomycotina</taxon>
        <taxon>Sordariomycetes</taxon>
        <taxon>Sordariomycetidae</taxon>
        <taxon>Sordariales</taxon>
        <taxon>Lasiosphaeriaceae</taxon>
        <taxon>Lasiosphaeris</taxon>
    </lineage>
</organism>
<dbReference type="PANTHER" id="PTHR10629:SF54">
    <property type="entry name" value="DNA METHYLTRANSFERASE DIM-2"/>
    <property type="match status" value="1"/>
</dbReference>
<dbReference type="InterPro" id="IPR057215">
    <property type="entry name" value="DUF7893"/>
</dbReference>
<evidence type="ECO:0000256" key="2">
    <source>
        <dbReference type="ARBA" id="ARBA00011975"/>
    </source>
</evidence>
<dbReference type="Gene3D" id="2.30.30.490">
    <property type="match status" value="2"/>
</dbReference>
<keyword evidence="7" id="KW-0539">Nucleus</keyword>
<keyword evidence="4 8" id="KW-0808">Transferase</keyword>
<dbReference type="GO" id="GO:0003886">
    <property type="term" value="F:DNA (cytosine-5-)-methyltransferase activity"/>
    <property type="evidence" value="ECO:0007669"/>
    <property type="project" value="UniProtKB-EC"/>
</dbReference>
<reference evidence="10" key="1">
    <citation type="submission" date="2023-06" db="EMBL/GenBank/DDBJ databases">
        <title>Genome-scale phylogeny and comparative genomics of the fungal order Sordariales.</title>
        <authorList>
            <consortium name="Lawrence Berkeley National Laboratory"/>
            <person name="Hensen N."/>
            <person name="Bonometti L."/>
            <person name="Westerberg I."/>
            <person name="Brannstrom I.O."/>
            <person name="Guillou S."/>
            <person name="Cros-Aarteil S."/>
            <person name="Calhoun S."/>
            <person name="Haridas S."/>
            <person name="Kuo A."/>
            <person name="Mondo S."/>
            <person name="Pangilinan J."/>
            <person name="Riley R."/>
            <person name="Labutti K."/>
            <person name="Andreopoulos B."/>
            <person name="Lipzen A."/>
            <person name="Chen C."/>
            <person name="Yanf M."/>
            <person name="Daum C."/>
            <person name="Ng V."/>
            <person name="Clum A."/>
            <person name="Steindorff A."/>
            <person name="Ohm R."/>
            <person name="Martin F."/>
            <person name="Silar P."/>
            <person name="Natvig D."/>
            <person name="Lalanne C."/>
            <person name="Gautier V."/>
            <person name="Ament-Velasquez S.L."/>
            <person name="Kruys A."/>
            <person name="Hutchinson M.I."/>
            <person name="Powell A.J."/>
            <person name="Barry K."/>
            <person name="Miller A.N."/>
            <person name="Grigoriev I.V."/>
            <person name="Debuchy R."/>
            <person name="Gladieux P."/>
            <person name="Thoren M.H."/>
            <person name="Johannesson H."/>
        </authorList>
    </citation>
    <scope>NUCLEOTIDE SEQUENCE</scope>
    <source>
        <strain evidence="10">SMH4607-1</strain>
    </source>
</reference>
<dbReference type="EMBL" id="JAUKUA010000002">
    <property type="protein sequence ID" value="KAK0725428.1"/>
    <property type="molecule type" value="Genomic_DNA"/>
</dbReference>
<dbReference type="InterPro" id="IPR001525">
    <property type="entry name" value="C5_MeTfrase"/>
</dbReference>
<comment type="similarity">
    <text evidence="8">Belongs to the class I-like SAM-binding methyltransferase superfamily. C5-methyltransferase family.</text>
</comment>
<sequence length="1744" mass="197603">FTSSKWSVPRYLITTDFQGIIPATAQMVLRQEADEGVLTKEEKELVELLEQDEVWEARLKRLALRGVRTEHISHWAWILSAPTADQMVGRFTSSETRHPLFVFKLLMERRNNIRKTESFMALLTYIHKHHARADRVSTPSVHDDDDGGSVPRLKLLDMSSTVFEDTIRQLVNRALQFFPSSLPAISHLTVAFIQGMPSKVRESMDIAIKERAFLMNQVLIFLGRAALDNPLHNMSYNWDAQKVLLGVASRIDHPMQINQEAYRAIKGVLGALRKNPLERKVAERAAKTWPPYQLAFDGRDEGHSPEDSLSRSVKAGVLAREAGYESNSNDRATDALGGSIMSLPPTIQTRALRPHVFTGGKANLNAYIHWAAQITATRNAREAWHVFTTPAQPSLQPTSIVYAEIFKKLFAKNVEGSLAVLPGDVREVFPTYDGNLSQYELARLAPPPPDELYHRMLQSGIRPTGECLVVLVKHATSKEKAIQYLSDSPYSEAVQSLLAPSSTVDSGNKLTEIPPRVFNAWIAMLCSNHSHPDENVDARKPSFYIQEAILLATLYQRDSTEPYREKAPWRSILEALCTAKTLYADATFARWNQAEESKVRTLFTFVGIYERIITSHGNDAIMFGHLCRMLLKMLRLQTFKDPRTMTPHLSPSPNPAVNRILIRMHKIMRRNFLQLTQPLEYHGTADGNVLSFLPHKLSAIQVFHYMFALGALKDTHGMVELMHWVLDGWEEGGILEEAKHPRELGYDYIIRTFSYFESYGERAIDPDAVLALQAKLEMLRVEKNCAWFWPIPTGESQEVKQALAIAHTWPQLREHMDFTYDREALYMECRQKRNISVDVPRSTLTTPRSQHDGFMPPFPHVKEWIAVNSLMAVAKAQEAPDAADFIEFELNDFSFYTSRKGYECDMRPLQQLSTKLGASTFYVDGVLSLGATKHYIKRVEITELPIGNYGVAFSTVRENIWVRSKSNSKTEVYYRLNNPSVEYARYHGPFLWIADLAKHVVDYCAAEMEKNRDVGLHSFKQDFIHWLSRTHHKSQSFRKWRQQHPSPDFRTAIMANIEFIWKEVHVGDTISTPRDDDETTDTKWRAMASKGSVVDSRWFGLVQKIHISEWGKRSFDVTWFYRPVETPCCLMKYPWPNELFLSDHCTCEGGASGRVKEEQILAVHAVDWFGDPETLSGDFFVRQTYMVDDRRWVTLKRSHMMCAHERTQLEYTAGDTVLASPDGDDIATPFEVLKIFKQNSSIFVRLRELVSRRIVDPSARNAAPNELVYTNRLIVTKLGDIFGKCTVRFFRPDEPIPSPYNRGGTGNLFFITHQLVHLDGKDEIAPLDNEPPSSLRQGFDPVIHIPKLKGLDLFCGAGNFGRGLEDGGVVDMRWANDIWDKAIHTYMANTNEKTTSAFLGSVDDLLRAAIEERYDKDVPRPGEVDFISAGSPCPGFSLLTQDKTTLTQVKNQSLVASFASFVDFYRPKYGVLENVSGIVSTPKNRSEDVLSQLFCAIIGMGYQAQLILGDAWSHGAPQTRTRVFLYFADPYHQLPEAPMLSHSHFNTVKSRGLGELCNGEPFVRRSFVKTAFKYVSAAEGTGDLPPIQDSRADCCIAFPDHRVVYGMTDNMCQQIKAIPTHPFGQNFSKAWREGRGVMLPGDRELFPPAPSARTTAIAKGWSRLDPHGLFQTVTTRSQPTDARNGSGLHWSEDRPLSLQEVRRAQGFLDEEVLVGGPPDQWKLVGNSVARQMALALGLKFREAW</sequence>
<dbReference type="EC" id="2.1.1.37" evidence="2"/>
<dbReference type="GO" id="GO:0005634">
    <property type="term" value="C:nucleus"/>
    <property type="evidence" value="ECO:0007669"/>
    <property type="project" value="UniProtKB-SubCell"/>
</dbReference>
<name>A0AA40B0L1_9PEZI</name>
<protein>
    <recommendedName>
        <fullName evidence="2">DNA (cytosine-5-)-methyltransferase</fullName>
        <ecNumber evidence="2">2.1.1.37</ecNumber>
    </recommendedName>
</protein>
<dbReference type="GO" id="GO:0044027">
    <property type="term" value="P:negative regulation of gene expression via chromosomal CpG island methylation"/>
    <property type="evidence" value="ECO:0007669"/>
    <property type="project" value="TreeGrafter"/>
</dbReference>
<accession>A0AA40B0L1</accession>
<evidence type="ECO:0000313" key="10">
    <source>
        <dbReference type="EMBL" id="KAK0725428.1"/>
    </source>
</evidence>
<proteinExistence type="inferred from homology"/>
<evidence type="ECO:0000256" key="8">
    <source>
        <dbReference type="PROSITE-ProRule" id="PRU01016"/>
    </source>
</evidence>
<feature type="domain" description="BAH" evidence="9">
    <location>
        <begin position="1062"/>
        <end position="1196"/>
    </location>
</feature>
<gene>
    <name evidence="10" type="ORF">B0H67DRAFT_444140</name>
</gene>
<dbReference type="InterPro" id="IPR029063">
    <property type="entry name" value="SAM-dependent_MTases_sf"/>
</dbReference>
<dbReference type="Pfam" id="PF25423">
    <property type="entry name" value="DUF7893"/>
    <property type="match status" value="1"/>
</dbReference>
<evidence type="ECO:0000256" key="7">
    <source>
        <dbReference type="ARBA" id="ARBA00023242"/>
    </source>
</evidence>
<keyword evidence="6" id="KW-0238">DNA-binding</keyword>
<feature type="active site" evidence="8">
    <location>
        <position position="1433"/>
    </location>
</feature>
<evidence type="ECO:0000256" key="4">
    <source>
        <dbReference type="ARBA" id="ARBA00022679"/>
    </source>
</evidence>
<feature type="domain" description="BAH" evidence="9">
    <location>
        <begin position="1209"/>
        <end position="1326"/>
    </location>
</feature>
<feature type="non-terminal residue" evidence="10">
    <location>
        <position position="1744"/>
    </location>
</feature>
<evidence type="ECO:0000256" key="1">
    <source>
        <dbReference type="ARBA" id="ARBA00004123"/>
    </source>
</evidence>
<feature type="non-terminal residue" evidence="10">
    <location>
        <position position="1"/>
    </location>
</feature>
<dbReference type="PANTHER" id="PTHR10629">
    <property type="entry name" value="CYTOSINE-SPECIFIC METHYLTRANSFERASE"/>
    <property type="match status" value="1"/>
</dbReference>
<dbReference type="InterPro" id="IPR001025">
    <property type="entry name" value="BAH_dom"/>
</dbReference>
<dbReference type="PROSITE" id="PS51679">
    <property type="entry name" value="SAM_MT_C5"/>
    <property type="match status" value="1"/>
</dbReference>
<dbReference type="InterPro" id="IPR043151">
    <property type="entry name" value="BAH_sf"/>
</dbReference>
<dbReference type="Pfam" id="PF00145">
    <property type="entry name" value="DNA_methylase"/>
    <property type="match status" value="1"/>
</dbReference>
<comment type="caution">
    <text evidence="10">The sequence shown here is derived from an EMBL/GenBank/DDBJ whole genome shotgun (WGS) entry which is preliminary data.</text>
</comment>
<dbReference type="PROSITE" id="PS51038">
    <property type="entry name" value="BAH"/>
    <property type="match status" value="2"/>
</dbReference>
<evidence type="ECO:0000256" key="3">
    <source>
        <dbReference type="ARBA" id="ARBA00022603"/>
    </source>
</evidence>
<dbReference type="GO" id="GO:0032259">
    <property type="term" value="P:methylation"/>
    <property type="evidence" value="ECO:0007669"/>
    <property type="project" value="UniProtKB-KW"/>
</dbReference>
<dbReference type="Gene3D" id="3.90.120.10">
    <property type="entry name" value="DNA Methylase, subunit A, domain 2"/>
    <property type="match status" value="1"/>
</dbReference>
<keyword evidence="3 8" id="KW-0489">Methyltransferase</keyword>
<dbReference type="Proteomes" id="UP001172102">
    <property type="component" value="Unassembled WGS sequence"/>
</dbReference>
<evidence type="ECO:0000256" key="5">
    <source>
        <dbReference type="ARBA" id="ARBA00022691"/>
    </source>
</evidence>
<dbReference type="InterPro" id="IPR050390">
    <property type="entry name" value="C5-Methyltransferase"/>
</dbReference>
<dbReference type="PROSITE" id="PS00094">
    <property type="entry name" value="C5_MTASE_1"/>
    <property type="match status" value="1"/>
</dbReference>
<dbReference type="CDD" id="cd04712">
    <property type="entry name" value="BAH_DCM_I"/>
    <property type="match status" value="1"/>
</dbReference>